<organism evidence="2">
    <name type="scientific">bioreactor metagenome</name>
    <dbReference type="NCBI Taxonomy" id="1076179"/>
    <lineage>
        <taxon>unclassified sequences</taxon>
        <taxon>metagenomes</taxon>
        <taxon>ecological metagenomes</taxon>
    </lineage>
</organism>
<reference evidence="2" key="1">
    <citation type="submission" date="2019-08" db="EMBL/GenBank/DDBJ databases">
        <authorList>
            <person name="Kucharzyk K."/>
            <person name="Murdoch R.W."/>
            <person name="Higgins S."/>
            <person name="Loffler F."/>
        </authorList>
    </citation>
    <scope>NUCLEOTIDE SEQUENCE</scope>
</reference>
<dbReference type="EMBL" id="VSSQ01034432">
    <property type="protein sequence ID" value="MPM86377.1"/>
    <property type="molecule type" value="Genomic_DNA"/>
</dbReference>
<evidence type="ECO:0000259" key="1">
    <source>
        <dbReference type="Pfam" id="PF00291"/>
    </source>
</evidence>
<dbReference type="InterPro" id="IPR036052">
    <property type="entry name" value="TrpB-like_PALP_sf"/>
</dbReference>
<sequence length="238" mass="25740">MPDWMSAERINLMRSYGADVRLVSKEEGGFRGCIERTEALNKKGGVYLPRQFSNEINTEAHYNLTGVEIANQLGAFALKADALVAGVGTGGTVMGAGRRLKEINPSCRAHPLEPKNSPTLSTGYKVGKHRIQGISDEFIPPIVRLNELDHVIAVDDSDSITMAQMLSRELGLGVGVSSGANFLGCIMAQNELGDESVVVTTFADDNKKYLSTDYSEPQQPKAGDMTNDIELLGVSVHR</sequence>
<evidence type="ECO:0000313" key="2">
    <source>
        <dbReference type="EMBL" id="MPM86377.1"/>
    </source>
</evidence>
<dbReference type="InterPro" id="IPR050214">
    <property type="entry name" value="Cys_Synth/Cystath_Beta-Synth"/>
</dbReference>
<dbReference type="AlphaFoldDB" id="A0A645DB13"/>
<keyword evidence="2" id="KW-0808">Transferase</keyword>
<feature type="domain" description="Tryptophan synthase beta chain-like PALP" evidence="1">
    <location>
        <begin position="1"/>
        <end position="203"/>
    </location>
</feature>
<dbReference type="EC" id="2.5.1.47" evidence="2"/>
<proteinExistence type="predicted"/>
<name>A0A645DB13_9ZZZZ</name>
<accession>A0A645DB13</accession>
<protein>
    <submittedName>
        <fullName evidence="2">Cysteine synthase</fullName>
        <ecNumber evidence="2">2.5.1.47</ecNumber>
    </submittedName>
</protein>
<dbReference type="InterPro" id="IPR001926">
    <property type="entry name" value="TrpB-like_PALP"/>
</dbReference>
<dbReference type="Pfam" id="PF00291">
    <property type="entry name" value="PALP"/>
    <property type="match status" value="1"/>
</dbReference>
<dbReference type="Gene3D" id="3.40.50.1100">
    <property type="match status" value="2"/>
</dbReference>
<gene>
    <name evidence="2" type="primary">cysK_25</name>
    <name evidence="2" type="ORF">SDC9_133466</name>
</gene>
<comment type="caution">
    <text evidence="2">The sequence shown here is derived from an EMBL/GenBank/DDBJ whole genome shotgun (WGS) entry which is preliminary data.</text>
</comment>
<dbReference type="GO" id="GO:0004124">
    <property type="term" value="F:cysteine synthase activity"/>
    <property type="evidence" value="ECO:0007669"/>
    <property type="project" value="UniProtKB-EC"/>
</dbReference>
<dbReference type="PANTHER" id="PTHR10314">
    <property type="entry name" value="CYSTATHIONINE BETA-SYNTHASE"/>
    <property type="match status" value="1"/>
</dbReference>
<dbReference type="SUPFAM" id="SSF53686">
    <property type="entry name" value="Tryptophan synthase beta subunit-like PLP-dependent enzymes"/>
    <property type="match status" value="1"/>
</dbReference>